<evidence type="ECO:0000256" key="2">
    <source>
        <dbReference type="ARBA" id="ARBA00022448"/>
    </source>
</evidence>
<protein>
    <recommendedName>
        <fullName evidence="8">Protein transport protein SFT2</fullName>
    </recommendedName>
</protein>
<dbReference type="EMBL" id="JOKQ01000010">
    <property type="protein sequence ID" value="KHN69057.1"/>
    <property type="molecule type" value="Genomic_DNA"/>
</dbReference>
<evidence type="ECO:0000256" key="8">
    <source>
        <dbReference type="RuleBase" id="RU363111"/>
    </source>
</evidence>
<keyword evidence="10" id="KW-1185">Reference proteome</keyword>
<dbReference type="PANTHER" id="PTHR23137">
    <property type="entry name" value="VESICLE TRANSPORT PROTEIN-RELATED"/>
    <property type="match status" value="1"/>
</dbReference>
<keyword evidence="2 8" id="KW-0813">Transport</keyword>
<name>A0A0B2UJ25_9MICR</name>
<comment type="similarity">
    <text evidence="7 8">Belongs to the SFT2 family.</text>
</comment>
<evidence type="ECO:0000256" key="4">
    <source>
        <dbReference type="ARBA" id="ARBA00022927"/>
    </source>
</evidence>
<dbReference type="GO" id="GO:0015031">
    <property type="term" value="P:protein transport"/>
    <property type="evidence" value="ECO:0007669"/>
    <property type="project" value="UniProtKB-KW"/>
</dbReference>
<dbReference type="GO" id="GO:0000139">
    <property type="term" value="C:Golgi membrane"/>
    <property type="evidence" value="ECO:0007669"/>
    <property type="project" value="UniProtKB-SubCell"/>
</dbReference>
<comment type="subcellular location">
    <subcellularLocation>
        <location evidence="8">Golgi apparatus membrane</location>
        <topology evidence="8">Multi-pass membrane protein</topology>
    </subcellularLocation>
    <subcellularLocation>
        <location evidence="1">Membrane</location>
        <topology evidence="1">Multi-pass membrane protein</topology>
    </subcellularLocation>
</comment>
<dbReference type="PANTHER" id="PTHR23137:SF36">
    <property type="entry name" value="VESICLE TRANSPORT PROTEIN SFT2C"/>
    <property type="match status" value="1"/>
</dbReference>
<keyword evidence="3 8" id="KW-0812">Transmembrane</keyword>
<evidence type="ECO:0000256" key="7">
    <source>
        <dbReference type="ARBA" id="ARBA00025800"/>
    </source>
</evidence>
<dbReference type="InterPro" id="IPR011691">
    <property type="entry name" value="Vesicle_transpt_SFT2"/>
</dbReference>
<feature type="transmembrane region" description="Helical" evidence="8">
    <location>
        <begin position="48"/>
        <end position="66"/>
    </location>
</feature>
<evidence type="ECO:0000256" key="3">
    <source>
        <dbReference type="ARBA" id="ARBA00022692"/>
    </source>
</evidence>
<dbReference type="GO" id="GO:0016192">
    <property type="term" value="P:vesicle-mediated transport"/>
    <property type="evidence" value="ECO:0007669"/>
    <property type="project" value="InterPro"/>
</dbReference>
<dbReference type="OrthoDB" id="660759at2759"/>
<gene>
    <name evidence="9" type="ORF">M896_100410</name>
</gene>
<reference evidence="9 10" key="1">
    <citation type="journal article" date="2014" name="MBio">
        <title>The Ordospora colligata genome; evolution of extreme reduction in microsporidia and host-to-parasite horizontal gene transfer.</title>
        <authorList>
            <person name="Pombert J.-F."/>
            <person name="Haag K.L."/>
            <person name="Beidas S."/>
            <person name="Ebert D."/>
            <person name="Keeling P.J."/>
        </authorList>
    </citation>
    <scope>NUCLEOTIDE SEQUENCE [LARGE SCALE GENOMIC DNA]</scope>
    <source>
        <strain evidence="9 10">OC4</strain>
    </source>
</reference>
<feature type="transmembrane region" description="Helical" evidence="8">
    <location>
        <begin position="78"/>
        <end position="97"/>
    </location>
</feature>
<comment type="caution">
    <text evidence="9">The sequence shown here is derived from an EMBL/GenBank/DDBJ whole genome shotgun (WGS) entry which is preliminary data.</text>
</comment>
<feature type="transmembrane region" description="Helical" evidence="8">
    <location>
        <begin position="109"/>
        <end position="128"/>
    </location>
</feature>
<keyword evidence="4 8" id="KW-0653">Protein transport</keyword>
<keyword evidence="5 8" id="KW-1133">Transmembrane helix</keyword>
<evidence type="ECO:0000256" key="1">
    <source>
        <dbReference type="ARBA" id="ARBA00004141"/>
    </source>
</evidence>
<dbReference type="STRING" id="1354746.A0A0B2UJ25"/>
<comment type="function">
    <text evidence="8">Nonessential protein required for the fusion of transport vesicles derived from the endocytic pathway with the Golgi complex.</text>
</comment>
<dbReference type="InterPro" id="IPR007305">
    <property type="entry name" value="Vesicle_transpt_Got1/SFT2"/>
</dbReference>
<evidence type="ECO:0000256" key="5">
    <source>
        <dbReference type="ARBA" id="ARBA00022989"/>
    </source>
</evidence>
<accession>A0A0B2UJ25</accession>
<feature type="transmembrane region" description="Helical" evidence="8">
    <location>
        <begin position="134"/>
        <end position="155"/>
    </location>
</feature>
<dbReference type="InParanoid" id="A0A0B2UJ25"/>
<dbReference type="Proteomes" id="UP000031056">
    <property type="component" value="Unassembled WGS sequence"/>
</dbReference>
<dbReference type="VEuPathDB" id="MicrosporidiaDB:M896_100410"/>
<proteinExistence type="inferred from homology"/>
<organism evidence="9 10">
    <name type="scientific">Ordospora colligata OC4</name>
    <dbReference type="NCBI Taxonomy" id="1354746"/>
    <lineage>
        <taxon>Eukaryota</taxon>
        <taxon>Fungi</taxon>
        <taxon>Fungi incertae sedis</taxon>
        <taxon>Microsporidia</taxon>
        <taxon>Ordosporidae</taxon>
        <taxon>Ordospora</taxon>
    </lineage>
</organism>
<keyword evidence="6 8" id="KW-0472">Membrane</keyword>
<dbReference type="AlphaFoldDB" id="A0A0B2UJ25"/>
<dbReference type="Pfam" id="PF04178">
    <property type="entry name" value="Got1"/>
    <property type="match status" value="1"/>
</dbReference>
<evidence type="ECO:0000313" key="10">
    <source>
        <dbReference type="Proteomes" id="UP000031056"/>
    </source>
</evidence>
<sequence>MRADPLVSALRADKSTAKPFYTAIPQGMMLNKSFDMNTLGMTFFQRTLCFLVCLGSGMLSFLYSMIKILRFSPSGFIIPYTVSNVLFFAMFGFLLGFKSYFKNLFSKKKRAYTSWFIWSTVMTLYMVLKYNTYVLNLIFCLAQVISFLMFSLTFIPGGVDGISTMFSMLFNKK</sequence>
<evidence type="ECO:0000313" key="9">
    <source>
        <dbReference type="EMBL" id="KHN69057.1"/>
    </source>
</evidence>
<dbReference type="RefSeq" id="XP_014563099.1">
    <property type="nucleotide sequence ID" value="XM_014707613.1"/>
</dbReference>
<dbReference type="FunCoup" id="A0A0B2UJ25">
    <property type="interactions" value="85"/>
</dbReference>
<dbReference type="HOGENOM" id="CLU_1555234_0_0_1"/>
<dbReference type="GeneID" id="26262451"/>
<keyword evidence="8" id="KW-0333">Golgi apparatus</keyword>
<evidence type="ECO:0000256" key="6">
    <source>
        <dbReference type="ARBA" id="ARBA00023136"/>
    </source>
</evidence>